<accession>A0A6C0HFV5</accession>
<organism evidence="1">
    <name type="scientific">viral metagenome</name>
    <dbReference type="NCBI Taxonomy" id="1070528"/>
    <lineage>
        <taxon>unclassified sequences</taxon>
        <taxon>metagenomes</taxon>
        <taxon>organismal metagenomes</taxon>
    </lineage>
</organism>
<dbReference type="AlphaFoldDB" id="A0A6C0HFV5"/>
<evidence type="ECO:0000313" key="1">
    <source>
        <dbReference type="EMBL" id="QHT79277.1"/>
    </source>
</evidence>
<name>A0A6C0HFV5_9ZZZZ</name>
<proteinExistence type="predicted"/>
<dbReference type="EMBL" id="MN739947">
    <property type="protein sequence ID" value="QHT79277.1"/>
    <property type="molecule type" value="Genomic_DNA"/>
</dbReference>
<protein>
    <submittedName>
        <fullName evidence="1">Uncharacterized protein</fullName>
    </submittedName>
</protein>
<reference evidence="1" key="1">
    <citation type="journal article" date="2020" name="Nature">
        <title>Giant virus diversity and host interactions through global metagenomics.</title>
        <authorList>
            <person name="Schulz F."/>
            <person name="Roux S."/>
            <person name="Paez-Espino D."/>
            <person name="Jungbluth S."/>
            <person name="Walsh D.A."/>
            <person name="Denef V.J."/>
            <person name="McMahon K.D."/>
            <person name="Konstantinidis K.T."/>
            <person name="Eloe-Fadrosh E.A."/>
            <person name="Kyrpides N.C."/>
            <person name="Woyke T."/>
        </authorList>
    </citation>
    <scope>NUCLEOTIDE SEQUENCE</scope>
    <source>
        <strain evidence="1">GVMAG-M-3300023179-99</strain>
    </source>
</reference>
<sequence length="200" mass="22505">MQVYDYSGVLVSKSSPNPVLTTTKRTVYLDSGDRDRTFYPTNGSYTLYLPRVYERVVSISIKSAEFPVITEAKTLTSTGVTGSTLPSTTLYFLLEIDGLNRSDETAISGDRSALTDSVFGKFQIYDSTLSVIYTESSGQSIVQRYLPPVGRIDRLKISTRLHTQPRGDTIFWPREYGLALEIETMENSFDNFSSMETRLR</sequence>